<dbReference type="EC" id="3.1.1.4" evidence="8"/>
<feature type="signal peptide" evidence="8">
    <location>
        <begin position="1"/>
        <end position="21"/>
    </location>
</feature>
<dbReference type="CDD" id="cd00125">
    <property type="entry name" value="PLA2c"/>
    <property type="match status" value="1"/>
</dbReference>
<dbReference type="AlphaFoldDB" id="A0A6P4Y0U7"/>
<feature type="active site" evidence="4">
    <location>
        <position position="119"/>
    </location>
</feature>
<dbReference type="KEGG" id="bbel:109468640"/>
<comment type="subcellular location">
    <subcellularLocation>
        <location evidence="1 8">Secreted</location>
    </subcellularLocation>
</comment>
<keyword evidence="10" id="KW-1185">Reference proteome</keyword>
<feature type="domain" description="Phospholipase A2-like central" evidence="9">
    <location>
        <begin position="25"/>
        <end position="144"/>
    </location>
</feature>
<evidence type="ECO:0000313" key="11">
    <source>
        <dbReference type="RefSeq" id="XP_019622515.1"/>
    </source>
</evidence>
<feature type="active site" evidence="4">
    <location>
        <position position="70"/>
    </location>
</feature>
<organism evidence="10 11">
    <name type="scientific">Branchiostoma belcheri</name>
    <name type="common">Amphioxus</name>
    <dbReference type="NCBI Taxonomy" id="7741"/>
    <lineage>
        <taxon>Eukaryota</taxon>
        <taxon>Metazoa</taxon>
        <taxon>Chordata</taxon>
        <taxon>Cephalochordata</taxon>
        <taxon>Leptocardii</taxon>
        <taxon>Amphioxiformes</taxon>
        <taxon>Branchiostomatidae</taxon>
        <taxon>Branchiostoma</taxon>
    </lineage>
</organism>
<keyword evidence="5 8" id="KW-0106">Calcium</keyword>
<dbReference type="InterPro" id="IPR033112">
    <property type="entry name" value="PLA2_Asp_AS"/>
</dbReference>
<dbReference type="Proteomes" id="UP000515135">
    <property type="component" value="Unplaced"/>
</dbReference>
<name>A0A6P4Y0U7_BRABE</name>
<dbReference type="GO" id="GO:0006644">
    <property type="term" value="P:phospholipid metabolic process"/>
    <property type="evidence" value="ECO:0007669"/>
    <property type="project" value="InterPro"/>
</dbReference>
<dbReference type="GO" id="GO:0050482">
    <property type="term" value="P:arachidonate secretion"/>
    <property type="evidence" value="ECO:0007669"/>
    <property type="project" value="InterPro"/>
</dbReference>
<feature type="binding site" evidence="5">
    <location>
        <position position="54"/>
    </location>
    <ligand>
        <name>Ca(2+)</name>
        <dbReference type="ChEBI" id="CHEBI:29108"/>
    </ligand>
</feature>
<feature type="binding site" evidence="5">
    <location>
        <position position="52"/>
    </location>
    <ligand>
        <name>Ca(2+)</name>
        <dbReference type="ChEBI" id="CHEBI:29108"/>
    </ligand>
</feature>
<feature type="chain" id="PRO_5028512859" description="Phospholipase A2" evidence="8">
    <location>
        <begin position="22"/>
        <end position="161"/>
    </location>
</feature>
<dbReference type="InterPro" id="IPR036444">
    <property type="entry name" value="PLipase_A2_dom_sf"/>
</dbReference>
<keyword evidence="2 8" id="KW-0964">Secreted</keyword>
<dbReference type="PROSITE" id="PS00119">
    <property type="entry name" value="PA2_ASP"/>
    <property type="match status" value="1"/>
</dbReference>
<dbReference type="Gene3D" id="1.20.90.10">
    <property type="entry name" value="Phospholipase A2 domain"/>
    <property type="match status" value="1"/>
</dbReference>
<dbReference type="PROSITE" id="PS00118">
    <property type="entry name" value="PA2_HIS"/>
    <property type="match status" value="1"/>
</dbReference>
<dbReference type="GO" id="GO:0047498">
    <property type="term" value="F:calcium-dependent phospholipase A2 activity"/>
    <property type="evidence" value="ECO:0007669"/>
    <property type="project" value="TreeGrafter"/>
</dbReference>
<keyword evidence="5" id="KW-0479">Metal-binding</keyword>
<accession>A0A6P4Y0U7</accession>
<evidence type="ECO:0000259" key="9">
    <source>
        <dbReference type="SMART" id="SM00085"/>
    </source>
</evidence>
<gene>
    <name evidence="11" type="primary">LOC109468640</name>
</gene>
<sequence length="161" mass="17861">MVRLLPLLCLVTFALCGHVVAMPKAVTQLGVMISKVTGRPPWKYWNYGCWCGKGGQGPAVDATDSCCQTHDFCYEALEQPPCRWTVKQYLTAYKYSIDGKTVTCGDQDGTCKRTLCECDKTVVNCFARSQYVEAHDHMDQTICKKGNSTEVMHDGLSGTFP</sequence>
<proteinExistence type="inferred from homology"/>
<dbReference type="SUPFAM" id="SSF48619">
    <property type="entry name" value="Phospholipase A2, PLA2"/>
    <property type="match status" value="1"/>
</dbReference>
<dbReference type="GeneID" id="109468640"/>
<evidence type="ECO:0000256" key="4">
    <source>
        <dbReference type="PIRSR" id="PIRSR601211-1"/>
    </source>
</evidence>
<evidence type="ECO:0000256" key="7">
    <source>
        <dbReference type="RuleBase" id="RU003654"/>
    </source>
</evidence>
<comment type="similarity">
    <text evidence="7">Belongs to the phospholipase A2 family.</text>
</comment>
<dbReference type="SMART" id="SM00085">
    <property type="entry name" value="PA2c"/>
    <property type="match status" value="1"/>
</dbReference>
<dbReference type="InterPro" id="IPR016090">
    <property type="entry name" value="PLA2-like_dom"/>
</dbReference>
<keyword evidence="8" id="KW-0732">Signal</keyword>
<dbReference type="GO" id="GO:0005543">
    <property type="term" value="F:phospholipid binding"/>
    <property type="evidence" value="ECO:0007669"/>
    <property type="project" value="TreeGrafter"/>
</dbReference>
<dbReference type="InterPro" id="IPR001211">
    <property type="entry name" value="PLA2"/>
</dbReference>
<dbReference type="GO" id="GO:0016042">
    <property type="term" value="P:lipid catabolic process"/>
    <property type="evidence" value="ECO:0007669"/>
    <property type="project" value="InterPro"/>
</dbReference>
<comment type="catalytic activity">
    <reaction evidence="8">
        <text>a 1,2-diacyl-sn-glycero-3-phosphocholine + H2O = a 1-acyl-sn-glycero-3-phosphocholine + a fatty acid + H(+)</text>
        <dbReference type="Rhea" id="RHEA:15801"/>
        <dbReference type="ChEBI" id="CHEBI:15377"/>
        <dbReference type="ChEBI" id="CHEBI:15378"/>
        <dbReference type="ChEBI" id="CHEBI:28868"/>
        <dbReference type="ChEBI" id="CHEBI:57643"/>
        <dbReference type="ChEBI" id="CHEBI:58168"/>
        <dbReference type="EC" id="3.1.1.4"/>
    </reaction>
</comment>
<dbReference type="GO" id="GO:0005576">
    <property type="term" value="C:extracellular region"/>
    <property type="evidence" value="ECO:0007669"/>
    <property type="project" value="UniProtKB-SubCell"/>
</dbReference>
<comment type="cofactor">
    <cofactor evidence="5">
        <name>Ca(2+)</name>
        <dbReference type="ChEBI" id="CHEBI:29108"/>
    </cofactor>
    <text evidence="5">Binds 1 Ca(2+) ion per subunit.</text>
</comment>
<reference evidence="11" key="1">
    <citation type="submission" date="2025-08" db="UniProtKB">
        <authorList>
            <consortium name="RefSeq"/>
        </authorList>
    </citation>
    <scope>IDENTIFICATION</scope>
    <source>
        <tissue evidence="11">Gonad</tissue>
    </source>
</reference>
<evidence type="ECO:0000256" key="3">
    <source>
        <dbReference type="ARBA" id="ARBA00023157"/>
    </source>
</evidence>
<keyword evidence="8" id="KW-0443">Lipid metabolism</keyword>
<feature type="binding site" evidence="5">
    <location>
        <position position="71"/>
    </location>
    <ligand>
        <name>Ca(2+)</name>
        <dbReference type="ChEBI" id="CHEBI:29108"/>
    </ligand>
</feature>
<feature type="disulfide bond" evidence="6">
    <location>
        <begin position="82"/>
        <end position="111"/>
    </location>
</feature>
<protein>
    <recommendedName>
        <fullName evidence="8">Phospholipase A2</fullName>
        <ecNumber evidence="8">3.1.1.4</ecNumber>
    </recommendedName>
</protein>
<evidence type="ECO:0000256" key="1">
    <source>
        <dbReference type="ARBA" id="ARBA00004613"/>
    </source>
</evidence>
<evidence type="ECO:0000256" key="8">
    <source>
        <dbReference type="RuleBase" id="RU361236"/>
    </source>
</evidence>
<dbReference type="GO" id="GO:0005509">
    <property type="term" value="F:calcium ion binding"/>
    <property type="evidence" value="ECO:0007669"/>
    <property type="project" value="InterPro"/>
</dbReference>
<feature type="disulfide bond" evidence="6">
    <location>
        <begin position="51"/>
        <end position="67"/>
    </location>
</feature>
<feature type="disulfide bond" evidence="6">
    <location>
        <begin position="73"/>
        <end position="118"/>
    </location>
</feature>
<evidence type="ECO:0000256" key="2">
    <source>
        <dbReference type="ARBA" id="ARBA00022525"/>
    </source>
</evidence>
<dbReference type="Pfam" id="PF00068">
    <property type="entry name" value="Phospholip_A2_1"/>
    <property type="match status" value="1"/>
</dbReference>
<evidence type="ECO:0000313" key="10">
    <source>
        <dbReference type="Proteomes" id="UP000515135"/>
    </source>
</evidence>
<dbReference type="OrthoDB" id="5841574at2759"/>
<feature type="disulfide bond" evidence="6">
    <location>
        <begin position="104"/>
        <end position="116"/>
    </location>
</feature>
<keyword evidence="8" id="KW-0378">Hydrolase</keyword>
<evidence type="ECO:0000256" key="5">
    <source>
        <dbReference type="PIRSR" id="PIRSR601211-2"/>
    </source>
</evidence>
<dbReference type="InterPro" id="IPR033113">
    <property type="entry name" value="PLA2_histidine"/>
</dbReference>
<feature type="disulfide bond" evidence="6">
    <location>
        <begin position="66"/>
        <end position="125"/>
    </location>
</feature>
<dbReference type="RefSeq" id="XP_019622515.1">
    <property type="nucleotide sequence ID" value="XM_019766956.1"/>
</dbReference>
<dbReference type="PANTHER" id="PTHR11716">
    <property type="entry name" value="PHOSPHOLIPASE A2 FAMILY MEMBER"/>
    <property type="match status" value="1"/>
</dbReference>
<keyword evidence="3 6" id="KW-1015">Disulfide bond</keyword>
<evidence type="ECO:0000256" key="6">
    <source>
        <dbReference type="PIRSR" id="PIRSR601211-3"/>
    </source>
</evidence>
<dbReference type="PRINTS" id="PR00389">
    <property type="entry name" value="PHPHLIPASEA2"/>
</dbReference>
<dbReference type="PANTHER" id="PTHR11716:SF101">
    <property type="entry name" value="BASIC PHOSPHOLIPASE A2 PA-11-LIKE"/>
    <property type="match status" value="1"/>
</dbReference>